<proteinExistence type="predicted"/>
<dbReference type="AlphaFoldDB" id="A0A511X291"/>
<keyword evidence="1" id="KW-0812">Transmembrane</keyword>
<keyword evidence="1" id="KW-1133">Transmembrane helix</keyword>
<reference evidence="2 3" key="1">
    <citation type="submission" date="2019-07" db="EMBL/GenBank/DDBJ databases">
        <title>Whole genome shotgun sequence of Halolactibacillus alkaliphilus NBRC 103919.</title>
        <authorList>
            <person name="Hosoyama A."/>
            <person name="Uohara A."/>
            <person name="Ohji S."/>
            <person name="Ichikawa N."/>
        </authorList>
    </citation>
    <scope>NUCLEOTIDE SEQUENCE [LARGE SCALE GENOMIC DNA]</scope>
    <source>
        <strain evidence="2 3">NBRC 103919</strain>
    </source>
</reference>
<keyword evidence="3" id="KW-1185">Reference proteome</keyword>
<dbReference type="Pfam" id="PF13646">
    <property type="entry name" value="HEAT_2"/>
    <property type="match status" value="1"/>
</dbReference>
<accession>A0A511X291</accession>
<sequence length="353" mass="41822">MIAVTYIYFFVCLLIMLFTIGYIVYQYYRRKTFKIRVVDFEALIKHQLNLIRQDLPVAKSHEGMLIERLAHVNQLTAFHAVLKEQVNDQALKTYKLAIESVIKKLVVIYEKRDDMQRAYLAYFISQHADGLWENPVIYRTLFRYLDQPNIYLRENVLKAFYQQQNPEWIARAFEVLSKQHLVHNQKLIQDGLLSYPYDKQTLIQVLINHYKSFNESVNLGVIGFVTYETDAYKDWFFELIQGSNLPLEIELKLCRYFKKHPDDRLKPYLFQSLKSHQVEKRIVAADVLASYCCDDVIQVLKAALNDPNWYVRRNASRSLLKTEVTMPDLLDVLTGKDRYAKEMLRYYLEREGG</sequence>
<comment type="caution">
    <text evidence="2">The sequence shown here is derived from an EMBL/GenBank/DDBJ whole genome shotgun (WGS) entry which is preliminary data.</text>
</comment>
<dbReference type="OrthoDB" id="2112914at2"/>
<dbReference type="InterPro" id="IPR011989">
    <property type="entry name" value="ARM-like"/>
</dbReference>
<organism evidence="2 3">
    <name type="scientific">Halolactibacillus alkaliphilus</name>
    <dbReference type="NCBI Taxonomy" id="442899"/>
    <lineage>
        <taxon>Bacteria</taxon>
        <taxon>Bacillati</taxon>
        <taxon>Bacillota</taxon>
        <taxon>Bacilli</taxon>
        <taxon>Bacillales</taxon>
        <taxon>Bacillaceae</taxon>
        <taxon>Halolactibacillus</taxon>
    </lineage>
</organism>
<dbReference type="RefSeq" id="WP_089802072.1">
    <property type="nucleotide sequence ID" value="NZ_BJYE01000017.1"/>
</dbReference>
<dbReference type="Proteomes" id="UP000321400">
    <property type="component" value="Unassembled WGS sequence"/>
</dbReference>
<evidence type="ECO:0000313" key="2">
    <source>
        <dbReference type="EMBL" id="GEN57060.1"/>
    </source>
</evidence>
<feature type="transmembrane region" description="Helical" evidence="1">
    <location>
        <begin position="6"/>
        <end position="25"/>
    </location>
</feature>
<keyword evidence="1" id="KW-0472">Membrane</keyword>
<dbReference type="InterPro" id="IPR016024">
    <property type="entry name" value="ARM-type_fold"/>
</dbReference>
<evidence type="ECO:0008006" key="4">
    <source>
        <dbReference type="Google" id="ProtNLM"/>
    </source>
</evidence>
<evidence type="ECO:0000313" key="3">
    <source>
        <dbReference type="Proteomes" id="UP000321400"/>
    </source>
</evidence>
<dbReference type="SUPFAM" id="SSF48371">
    <property type="entry name" value="ARM repeat"/>
    <property type="match status" value="2"/>
</dbReference>
<dbReference type="Gene3D" id="1.25.10.10">
    <property type="entry name" value="Leucine-rich Repeat Variant"/>
    <property type="match status" value="1"/>
</dbReference>
<evidence type="ECO:0000256" key="1">
    <source>
        <dbReference type="SAM" id="Phobius"/>
    </source>
</evidence>
<gene>
    <name evidence="2" type="ORF">HAL01_15240</name>
</gene>
<name>A0A511X291_9BACI</name>
<dbReference type="STRING" id="442899.SAMN05720591_11738"/>
<protein>
    <recommendedName>
        <fullName evidence="4">HEAT repeat-containing PBS lyase</fullName>
    </recommendedName>
</protein>
<dbReference type="EMBL" id="BJYE01000017">
    <property type="protein sequence ID" value="GEN57060.1"/>
    <property type="molecule type" value="Genomic_DNA"/>
</dbReference>